<evidence type="ECO:0000313" key="1">
    <source>
        <dbReference type="EMBL" id="KAJ8881582.1"/>
    </source>
</evidence>
<comment type="caution">
    <text evidence="1">The sequence shown here is derived from an EMBL/GenBank/DDBJ whole genome shotgun (WGS) entry which is preliminary data.</text>
</comment>
<name>A0ABQ9HB76_9NEOP</name>
<reference evidence="1 2" key="1">
    <citation type="submission" date="2023-02" db="EMBL/GenBank/DDBJ databases">
        <title>LHISI_Scaffold_Assembly.</title>
        <authorList>
            <person name="Stuart O.P."/>
            <person name="Cleave R."/>
            <person name="Magrath M.J.L."/>
            <person name="Mikheyev A.S."/>
        </authorList>
    </citation>
    <scope>NUCLEOTIDE SEQUENCE [LARGE SCALE GENOMIC DNA]</scope>
    <source>
        <strain evidence="1">Daus_M_001</strain>
        <tissue evidence="1">Leg muscle</tissue>
    </source>
</reference>
<dbReference type="EMBL" id="JARBHB010000006">
    <property type="protein sequence ID" value="KAJ8881582.1"/>
    <property type="molecule type" value="Genomic_DNA"/>
</dbReference>
<dbReference type="Proteomes" id="UP001159363">
    <property type="component" value="Chromosome 5"/>
</dbReference>
<evidence type="ECO:0000313" key="2">
    <source>
        <dbReference type="Proteomes" id="UP001159363"/>
    </source>
</evidence>
<keyword evidence="2" id="KW-1185">Reference proteome</keyword>
<protein>
    <submittedName>
        <fullName evidence="1">Uncharacterized protein</fullName>
    </submittedName>
</protein>
<gene>
    <name evidence="1" type="ORF">PR048_018066</name>
</gene>
<sequence>MTIETKLMQSFKTNIGLILGQGISNSVISKWIVEMSVTHDISASVVFFSLFSFEQHVDFSMTRITRNITDIGKLAAWFNNNPPFSIMSEIITIINFCEAVTIGKLEQVMGKIEGIPFSDRALPLSSVTSSINIQHDTVAIDPFLLFQRIYTSIKTDNDLRMYLEYGLAPLPLALFSESGMRKTKKSGMCTLFSYNKKGLEHIKL</sequence>
<proteinExistence type="predicted"/>
<organism evidence="1 2">
    <name type="scientific">Dryococelus australis</name>
    <dbReference type="NCBI Taxonomy" id="614101"/>
    <lineage>
        <taxon>Eukaryota</taxon>
        <taxon>Metazoa</taxon>
        <taxon>Ecdysozoa</taxon>
        <taxon>Arthropoda</taxon>
        <taxon>Hexapoda</taxon>
        <taxon>Insecta</taxon>
        <taxon>Pterygota</taxon>
        <taxon>Neoptera</taxon>
        <taxon>Polyneoptera</taxon>
        <taxon>Phasmatodea</taxon>
        <taxon>Verophasmatodea</taxon>
        <taxon>Anareolatae</taxon>
        <taxon>Phasmatidae</taxon>
        <taxon>Eurycanthinae</taxon>
        <taxon>Dryococelus</taxon>
    </lineage>
</organism>
<accession>A0ABQ9HB76</accession>